<keyword evidence="5" id="KW-1185">Reference proteome</keyword>
<reference evidence="4 5" key="1">
    <citation type="journal article" date="2010" name="J. Bacteriol.">
        <title>Genome sequence of the milbemycin-producing bacterium Streptomyces bingchenggensis.</title>
        <authorList>
            <person name="Wang X.J."/>
            <person name="Yan Y.J."/>
            <person name="Zhang B."/>
            <person name="An J."/>
            <person name="Wang J.J."/>
            <person name="Tian J."/>
            <person name="Jiang L."/>
            <person name="Chen Y.H."/>
            <person name="Huang S.X."/>
            <person name="Yin M."/>
            <person name="Zhang J."/>
            <person name="Gao A.L."/>
            <person name="Liu C.X."/>
            <person name="Zhu Z.X."/>
            <person name="Xiang W.S."/>
        </authorList>
    </citation>
    <scope>NUCLEOTIDE SEQUENCE [LARGE SCALE GENOMIC DNA]</scope>
    <source>
        <strain evidence="4 5">BCW-1</strain>
    </source>
</reference>
<dbReference type="GO" id="GO:0016989">
    <property type="term" value="F:sigma factor antagonist activity"/>
    <property type="evidence" value="ECO:0007669"/>
    <property type="project" value="TreeGrafter"/>
</dbReference>
<dbReference type="PANTHER" id="PTHR37461">
    <property type="entry name" value="ANTI-SIGMA-K FACTOR RSKA"/>
    <property type="match status" value="1"/>
</dbReference>
<evidence type="ECO:0000256" key="2">
    <source>
        <dbReference type="SAM" id="Phobius"/>
    </source>
</evidence>
<name>D7BSI0_STRBB</name>
<keyword evidence="2" id="KW-0812">Transmembrane</keyword>
<dbReference type="GO" id="GO:0005886">
    <property type="term" value="C:plasma membrane"/>
    <property type="evidence" value="ECO:0007669"/>
    <property type="project" value="InterPro"/>
</dbReference>
<dbReference type="GO" id="GO:0006417">
    <property type="term" value="P:regulation of translation"/>
    <property type="evidence" value="ECO:0007669"/>
    <property type="project" value="TreeGrafter"/>
</dbReference>
<feature type="region of interest" description="Disordered" evidence="1">
    <location>
        <begin position="175"/>
        <end position="246"/>
    </location>
</feature>
<dbReference type="InterPro" id="IPR018764">
    <property type="entry name" value="RskA_C"/>
</dbReference>
<dbReference type="PATRIC" id="fig|749414.3.peg.8602"/>
<dbReference type="InterPro" id="IPR051474">
    <property type="entry name" value="Anti-sigma-K/W_factor"/>
</dbReference>
<dbReference type="KEGG" id="sbh:SBI_08359"/>
<proteinExistence type="predicted"/>
<dbReference type="Pfam" id="PF10099">
    <property type="entry name" value="RskA_C"/>
    <property type="match status" value="1"/>
</dbReference>
<dbReference type="Proteomes" id="UP000000377">
    <property type="component" value="Chromosome"/>
</dbReference>
<dbReference type="PANTHER" id="PTHR37461:SF1">
    <property type="entry name" value="ANTI-SIGMA-K FACTOR RSKA"/>
    <property type="match status" value="1"/>
</dbReference>
<keyword evidence="2" id="KW-1133">Transmembrane helix</keyword>
<dbReference type="AlphaFoldDB" id="D7BSI0"/>
<dbReference type="EMBL" id="CP002047">
    <property type="protein sequence ID" value="ADI11477.1"/>
    <property type="molecule type" value="Genomic_DNA"/>
</dbReference>
<gene>
    <name evidence="4" type="ordered locus">SBI_08359</name>
</gene>
<sequence>MRDLAQGAVRLARAVAAPAPPQMRQRVLAAAQATPQEASSAADGGYAAPPARAAHAGRSGPGGRRARGGGYLRRPVFGLRLAGAVAALSLIAAAVLGVELVRTRDRLDQERGATRAVEQVLSAPDAHGVSGRDVQGRGINAVTSRRLGAAVVTVSGLPAPPDGRTYQLWMIDAAPEGSSEGSSGGAPEGSATPRSAGLLKGSGEGTSLVTGGFGAHTERLAVTLEPDGGSTRPTTNPVVQLALGDP</sequence>
<evidence type="ECO:0000313" key="5">
    <source>
        <dbReference type="Proteomes" id="UP000000377"/>
    </source>
</evidence>
<feature type="compositionally biased region" description="Low complexity" evidence="1">
    <location>
        <begin position="38"/>
        <end position="58"/>
    </location>
</feature>
<feature type="region of interest" description="Disordered" evidence="1">
    <location>
        <begin position="29"/>
        <end position="67"/>
    </location>
</feature>
<keyword evidence="2" id="KW-0472">Membrane</keyword>
<dbReference type="STRING" id="749414.SBI_08359"/>
<feature type="transmembrane region" description="Helical" evidence="2">
    <location>
        <begin position="81"/>
        <end position="101"/>
    </location>
</feature>
<dbReference type="eggNOG" id="COG5343">
    <property type="taxonomic scope" value="Bacteria"/>
</dbReference>
<evidence type="ECO:0000259" key="3">
    <source>
        <dbReference type="Pfam" id="PF10099"/>
    </source>
</evidence>
<organism evidence="4 5">
    <name type="scientific">Streptomyces bingchenggensis (strain BCW-1)</name>
    <dbReference type="NCBI Taxonomy" id="749414"/>
    <lineage>
        <taxon>Bacteria</taxon>
        <taxon>Bacillati</taxon>
        <taxon>Actinomycetota</taxon>
        <taxon>Actinomycetes</taxon>
        <taxon>Kitasatosporales</taxon>
        <taxon>Streptomycetaceae</taxon>
        <taxon>Streptomyces</taxon>
    </lineage>
</organism>
<feature type="domain" description="Anti-sigma K factor RskA C-terminal" evidence="3">
    <location>
        <begin position="84"/>
        <end position="238"/>
    </location>
</feature>
<protein>
    <recommendedName>
        <fullName evidence="3">Anti-sigma K factor RskA C-terminal domain-containing protein</fullName>
    </recommendedName>
</protein>
<evidence type="ECO:0000256" key="1">
    <source>
        <dbReference type="SAM" id="MobiDB-lite"/>
    </source>
</evidence>
<accession>D7BSI0</accession>
<evidence type="ECO:0000313" key="4">
    <source>
        <dbReference type="EMBL" id="ADI11477.1"/>
    </source>
</evidence>
<dbReference type="HOGENOM" id="CLU_075802_1_0_11"/>